<evidence type="ECO:0000256" key="3">
    <source>
        <dbReference type="ARBA" id="ARBA00023002"/>
    </source>
</evidence>
<keyword evidence="7" id="KW-1185">Reference proteome</keyword>
<dbReference type="Proteomes" id="UP000216752">
    <property type="component" value="Chromosome"/>
</dbReference>
<dbReference type="SUPFAM" id="SSF51735">
    <property type="entry name" value="NAD(P)-binding Rossmann-fold domains"/>
    <property type="match status" value="1"/>
</dbReference>
<gene>
    <name evidence="6" type="primary">rspB</name>
    <name evidence="6" type="ORF">SPSIL_053410</name>
</gene>
<dbReference type="GO" id="GO:0016491">
    <property type="term" value="F:oxidoreductase activity"/>
    <property type="evidence" value="ECO:0007669"/>
    <property type="project" value="UniProtKB-KW"/>
</dbReference>
<reference evidence="6" key="1">
    <citation type="submission" date="2024-05" db="EMBL/GenBank/DDBJ databases">
        <title>Isolation and characterization of Sporomusa carbonis sp. nov., a carboxydotrophic hydrogenogen in the genus of Sporomusa isolated from a charcoal burning pile.</title>
        <authorList>
            <person name="Boeer T."/>
            <person name="Rosenbaum F."/>
            <person name="Eysell L."/>
            <person name="Mueller V."/>
            <person name="Daniel R."/>
            <person name="Poehlein A."/>
        </authorList>
    </citation>
    <scope>NUCLEOTIDE SEQUENCE [LARGE SCALE GENOMIC DNA]</scope>
    <source>
        <strain evidence="6">DSM 10669</strain>
    </source>
</reference>
<dbReference type="InterPro" id="IPR036291">
    <property type="entry name" value="NAD(P)-bd_dom_sf"/>
</dbReference>
<evidence type="ECO:0000256" key="1">
    <source>
        <dbReference type="ARBA" id="ARBA00022723"/>
    </source>
</evidence>
<dbReference type="Gene3D" id="3.90.180.10">
    <property type="entry name" value="Medium-chain alcohol dehydrogenases, catalytic domain"/>
    <property type="match status" value="1"/>
</dbReference>
<keyword evidence="1 4" id="KW-0479">Metal-binding</keyword>
<feature type="domain" description="Enoyl reductase (ER)" evidence="5">
    <location>
        <begin position="10"/>
        <end position="336"/>
    </location>
</feature>
<dbReference type="NCBIfam" id="NF007489">
    <property type="entry name" value="PRK10083.1"/>
    <property type="match status" value="1"/>
</dbReference>
<dbReference type="SUPFAM" id="SSF50129">
    <property type="entry name" value="GroES-like"/>
    <property type="match status" value="1"/>
</dbReference>
<protein>
    <submittedName>
        <fullName evidence="6">Starvation-sensing protein RspB</fullName>
        <ecNumber evidence="6">1.1.1.-</ecNumber>
    </submittedName>
</protein>
<evidence type="ECO:0000259" key="5">
    <source>
        <dbReference type="SMART" id="SM00829"/>
    </source>
</evidence>
<keyword evidence="3 6" id="KW-0560">Oxidoreductase</keyword>
<evidence type="ECO:0000313" key="6">
    <source>
        <dbReference type="EMBL" id="XFO69111.1"/>
    </source>
</evidence>
<evidence type="ECO:0000313" key="7">
    <source>
        <dbReference type="Proteomes" id="UP000216752"/>
    </source>
</evidence>
<dbReference type="EMBL" id="CP155573">
    <property type="protein sequence ID" value="XFO69111.1"/>
    <property type="molecule type" value="Genomic_DNA"/>
</dbReference>
<dbReference type="Pfam" id="PF08240">
    <property type="entry name" value="ADH_N"/>
    <property type="match status" value="1"/>
</dbReference>
<dbReference type="InterPro" id="IPR013154">
    <property type="entry name" value="ADH-like_N"/>
</dbReference>
<dbReference type="CDD" id="cd08261">
    <property type="entry name" value="Zn_ADH7"/>
    <property type="match status" value="1"/>
</dbReference>
<evidence type="ECO:0000256" key="2">
    <source>
        <dbReference type="ARBA" id="ARBA00022833"/>
    </source>
</evidence>
<dbReference type="RefSeq" id="WP_094604434.1">
    <property type="nucleotide sequence ID" value="NZ_CP155573.1"/>
</dbReference>
<organism evidence="6 7">
    <name type="scientific">Sporomusa silvacetica DSM 10669</name>
    <dbReference type="NCBI Taxonomy" id="1123289"/>
    <lineage>
        <taxon>Bacteria</taxon>
        <taxon>Bacillati</taxon>
        <taxon>Bacillota</taxon>
        <taxon>Negativicutes</taxon>
        <taxon>Selenomonadales</taxon>
        <taxon>Sporomusaceae</taxon>
        <taxon>Sporomusa</taxon>
    </lineage>
</organism>
<dbReference type="SMART" id="SM00829">
    <property type="entry name" value="PKS_ER"/>
    <property type="match status" value="1"/>
</dbReference>
<dbReference type="PANTHER" id="PTHR43401:SF2">
    <property type="entry name" value="L-THREONINE 3-DEHYDROGENASE"/>
    <property type="match status" value="1"/>
</dbReference>
<dbReference type="InterPro" id="IPR002328">
    <property type="entry name" value="ADH_Zn_CS"/>
</dbReference>
<dbReference type="PROSITE" id="PS00059">
    <property type="entry name" value="ADH_ZINC"/>
    <property type="match status" value="1"/>
</dbReference>
<dbReference type="InterPro" id="IPR011032">
    <property type="entry name" value="GroES-like_sf"/>
</dbReference>
<dbReference type="PANTHER" id="PTHR43401">
    <property type="entry name" value="L-THREONINE 3-DEHYDROGENASE"/>
    <property type="match status" value="1"/>
</dbReference>
<accession>A0ABZ3ITS5</accession>
<comment type="cofactor">
    <cofactor evidence="4">
        <name>Zn(2+)</name>
        <dbReference type="ChEBI" id="CHEBI:29105"/>
    </cofactor>
</comment>
<dbReference type="InterPro" id="IPR050129">
    <property type="entry name" value="Zn_alcohol_dh"/>
</dbReference>
<dbReference type="EC" id="1.1.1.-" evidence="6"/>
<proteinExistence type="inferred from homology"/>
<name>A0ABZ3ITS5_9FIRM</name>
<dbReference type="Pfam" id="PF00107">
    <property type="entry name" value="ADH_zinc_N"/>
    <property type="match status" value="1"/>
</dbReference>
<dbReference type="InterPro" id="IPR013149">
    <property type="entry name" value="ADH-like_C"/>
</dbReference>
<evidence type="ECO:0000256" key="4">
    <source>
        <dbReference type="RuleBase" id="RU361277"/>
    </source>
</evidence>
<comment type="similarity">
    <text evidence="4">Belongs to the zinc-containing alcohol dehydrogenase family.</text>
</comment>
<dbReference type="InterPro" id="IPR020843">
    <property type="entry name" value="ER"/>
</dbReference>
<dbReference type="Gene3D" id="3.40.50.720">
    <property type="entry name" value="NAD(P)-binding Rossmann-like Domain"/>
    <property type="match status" value="1"/>
</dbReference>
<sequence>MKAIEIIKPGEIAIVERPIPECKENEVLIKVKAAGICGSDAHIYHGKNAFATYPRVVGHEFAGEIVKVGSQVKNLQVGDGVAVDPVSSCGHCYACRIGRHNVCKSLSVIGVHRDGGYREYVAVDAGSAHKLPKNISWEIAAMIEPYTIAAQVMDRGRLTADDTVLICGAGPIGLILLQAVKMTGARVAIMDIIDTRLNMAKEMAADLVINSKTSDMITEMMAFTNNEGASLILEATGNINVLETCIQKIAAPAGRVVVLGFSTELVKIPQVAIMSKELEIIGTRLNNNKFPQVIEWFAKGLVQPEKILTHTFKFEEVEKAFDFMDKNPADVCKIGLTF</sequence>
<keyword evidence="2 4" id="KW-0862">Zinc</keyword>